<dbReference type="PANTHER" id="PTHR30238:SF4">
    <property type="entry name" value="SLL1022 PROTEIN"/>
    <property type="match status" value="1"/>
</dbReference>
<feature type="transmembrane region" description="Helical" evidence="6">
    <location>
        <begin position="126"/>
        <end position="149"/>
    </location>
</feature>
<feature type="transmembrane region" description="Helical" evidence="6">
    <location>
        <begin position="214"/>
        <end position="232"/>
    </location>
</feature>
<accession>A0AA90TCI2</accession>
<dbReference type="AlphaFoldDB" id="A0AA90TCI2"/>
<evidence type="ECO:0000313" key="8">
    <source>
        <dbReference type="EMBL" id="MDP2539691.1"/>
    </source>
</evidence>
<feature type="transmembrane region" description="Helical" evidence="6">
    <location>
        <begin position="155"/>
        <end position="172"/>
    </location>
</feature>
<keyword evidence="5 6" id="KW-0472">Membrane</keyword>
<evidence type="ECO:0000313" key="9">
    <source>
        <dbReference type="Proteomes" id="UP001177258"/>
    </source>
</evidence>
<protein>
    <submittedName>
        <fullName evidence="8">TerC family protein</fullName>
    </submittedName>
</protein>
<dbReference type="EMBL" id="JAUYZK010000013">
    <property type="protein sequence ID" value="MDP2539691.1"/>
    <property type="molecule type" value="Genomic_DNA"/>
</dbReference>
<dbReference type="Proteomes" id="UP001177258">
    <property type="component" value="Unassembled WGS sequence"/>
</dbReference>
<evidence type="ECO:0000313" key="10">
    <source>
        <dbReference type="Proteomes" id="UP001240777"/>
    </source>
</evidence>
<proteinExistence type="inferred from homology"/>
<reference evidence="7 9" key="3">
    <citation type="journal article" date="2024" name="Syst. Appl. Microbiol.">
        <title>Helicobacter cappadocius sp. nov., from lizards: The first psychrotrophic Helicobacter species.</title>
        <authorList>
            <person name="Aydin F."/>
            <person name="Tarhane S."/>
            <person name="Karakaya E."/>
            <person name="Abay S."/>
            <person name="Kayman T."/>
            <person name="Guran O."/>
            <person name="Bozkurt E."/>
            <person name="Uzum N."/>
            <person name="Avci A."/>
            <person name="Olgun K."/>
            <person name="Jablonski D."/>
            <person name="Guran C."/>
            <person name="Burcin Saticioglu I."/>
        </authorList>
    </citation>
    <scope>NUCLEOTIDE SEQUENCE [LARGE SCALE GENOMIC DNA]</scope>
    <source>
        <strain evidence="7">Faydin-H75</strain>
        <strain evidence="9">faydin-H76</strain>
    </source>
</reference>
<dbReference type="Pfam" id="PF03741">
    <property type="entry name" value="TerC"/>
    <property type="match status" value="1"/>
</dbReference>
<dbReference type="EMBL" id="JAUPEV010000013">
    <property type="protein sequence ID" value="MDO7253762.1"/>
    <property type="molecule type" value="Genomic_DNA"/>
</dbReference>
<reference evidence="7" key="2">
    <citation type="submission" date="2023-07" db="EMBL/GenBank/DDBJ databases">
        <authorList>
            <person name="Aydin F."/>
            <person name="Tarhane S."/>
            <person name="Saticioglu I.B."/>
            <person name="Karakaya E."/>
            <person name="Abay S."/>
            <person name="Guran O."/>
            <person name="Bozkurt E."/>
            <person name="Uzum N."/>
            <person name="Olgun K."/>
            <person name="Jablonski D."/>
        </authorList>
    </citation>
    <scope>NUCLEOTIDE SEQUENCE</scope>
    <source>
        <strain evidence="7">Faydin-H75</strain>
    </source>
</reference>
<feature type="transmembrane region" description="Helical" evidence="6">
    <location>
        <begin position="184"/>
        <end position="202"/>
    </location>
</feature>
<evidence type="ECO:0000256" key="5">
    <source>
        <dbReference type="ARBA" id="ARBA00023136"/>
    </source>
</evidence>
<dbReference type="PANTHER" id="PTHR30238">
    <property type="entry name" value="MEMBRANE BOUND PREDICTED REDOX MODULATOR"/>
    <property type="match status" value="1"/>
</dbReference>
<evidence type="ECO:0000256" key="3">
    <source>
        <dbReference type="ARBA" id="ARBA00022692"/>
    </source>
</evidence>
<keyword evidence="4 6" id="KW-1133">Transmembrane helix</keyword>
<evidence type="ECO:0000256" key="6">
    <source>
        <dbReference type="SAM" id="Phobius"/>
    </source>
</evidence>
<feature type="transmembrane region" description="Helical" evidence="6">
    <location>
        <begin position="49"/>
        <end position="70"/>
    </location>
</feature>
<feature type="transmembrane region" description="Helical" evidence="6">
    <location>
        <begin position="12"/>
        <end position="37"/>
    </location>
</feature>
<keyword evidence="3 6" id="KW-0812">Transmembrane</keyword>
<feature type="transmembrane region" description="Helical" evidence="6">
    <location>
        <begin position="76"/>
        <end position="100"/>
    </location>
</feature>
<evidence type="ECO:0000256" key="2">
    <source>
        <dbReference type="ARBA" id="ARBA00007511"/>
    </source>
</evidence>
<comment type="similarity">
    <text evidence="2">Belongs to the TerC family.</text>
</comment>
<evidence type="ECO:0000256" key="4">
    <source>
        <dbReference type="ARBA" id="ARBA00022989"/>
    </source>
</evidence>
<dbReference type="InterPro" id="IPR005496">
    <property type="entry name" value="Integral_membrane_TerC"/>
</dbReference>
<evidence type="ECO:0000313" key="7">
    <source>
        <dbReference type="EMBL" id="MDO7253762.1"/>
    </source>
</evidence>
<dbReference type="GO" id="GO:0016020">
    <property type="term" value="C:membrane"/>
    <property type="evidence" value="ECO:0007669"/>
    <property type="project" value="UniProtKB-SubCell"/>
</dbReference>
<dbReference type="Proteomes" id="UP001240777">
    <property type="component" value="Unassembled WGS sequence"/>
</dbReference>
<keyword evidence="10" id="KW-1185">Reference proteome</keyword>
<reference evidence="8 10" key="1">
    <citation type="submission" date="2023-07" db="EMBL/GenBank/DDBJ databases">
        <title>Unpublished Manusciprt.</title>
        <authorList>
            <person name="Aydin F."/>
            <person name="Tarhane S."/>
            <person name="Saticioglu I.B."/>
            <person name="Karakaya E."/>
            <person name="Abay S."/>
            <person name="Guran O."/>
            <person name="Bozkurt E."/>
            <person name="Uzum N."/>
            <person name="Olgun K."/>
            <person name="Jablonski D."/>
        </authorList>
    </citation>
    <scope>NUCLEOTIDE SEQUENCE</scope>
    <source>
        <strain evidence="10">faydin-H75</strain>
        <strain evidence="8">Faydin-H76</strain>
    </source>
</reference>
<sequence length="239" mass="26481">MFEWLLDPSAWMALTTLTLLEIVLGIDNIIFIAILVGKLPEAQRDKARILGLGLAMLTRIALLASLFWIMKLTQPLFVLFGNEISGRDIILIAGGLFLIYKSTHEIHLQLDFNTDEKKISKKSLKFFPALIQIAILDIIFSLDSVITAVGMADHLEVMIIAIILAVLIMMIASKGISSFVDNNPTIKTLALAFLILIGIALIGDGLDFHIPKGYIYFAMAFSLIVECINIYSSKKSKKQ</sequence>
<evidence type="ECO:0000256" key="1">
    <source>
        <dbReference type="ARBA" id="ARBA00004141"/>
    </source>
</evidence>
<organism evidence="8 9">
    <name type="scientific">Helicobacter cappadocius</name>
    <dbReference type="NCBI Taxonomy" id="3063998"/>
    <lineage>
        <taxon>Bacteria</taxon>
        <taxon>Pseudomonadati</taxon>
        <taxon>Campylobacterota</taxon>
        <taxon>Epsilonproteobacteria</taxon>
        <taxon>Campylobacterales</taxon>
        <taxon>Helicobacteraceae</taxon>
        <taxon>Helicobacter</taxon>
    </lineage>
</organism>
<gene>
    <name evidence="7" type="ORF">Q5I04_07550</name>
    <name evidence="8" type="ORF">Q5I06_07885</name>
</gene>
<comment type="subcellular location">
    <subcellularLocation>
        <location evidence="1">Membrane</location>
        <topology evidence="1">Multi-pass membrane protein</topology>
    </subcellularLocation>
</comment>
<dbReference type="RefSeq" id="WP_305517602.1">
    <property type="nucleotide sequence ID" value="NZ_JAUPEV010000013.1"/>
</dbReference>
<comment type="caution">
    <text evidence="8">The sequence shown here is derived from an EMBL/GenBank/DDBJ whole genome shotgun (WGS) entry which is preliminary data.</text>
</comment>
<name>A0AA90TCI2_9HELI</name>